<sequence>MKCLRTDNGTEYKDGEFLKFCEEYGIKRQFIVRMTPQQNGVAERFNRTITKTARCLRLNVELPKILWAEAVNMTYYIINRSPRVTLDGKVAEEVWIG</sequence>
<reference evidence="2" key="1">
    <citation type="submission" date="2018-02" db="EMBL/GenBank/DDBJ databases">
        <authorList>
            <person name="Cohen D.B."/>
            <person name="Kent A.D."/>
        </authorList>
    </citation>
    <scope>NUCLEOTIDE SEQUENCE</scope>
</reference>
<dbReference type="Gene3D" id="3.30.420.10">
    <property type="entry name" value="Ribonuclease H-like superfamily/Ribonuclease H"/>
    <property type="match status" value="1"/>
</dbReference>
<organism evidence="2">
    <name type="scientific">Fagus sylvatica</name>
    <name type="common">Beechnut</name>
    <dbReference type="NCBI Taxonomy" id="28930"/>
    <lineage>
        <taxon>Eukaryota</taxon>
        <taxon>Viridiplantae</taxon>
        <taxon>Streptophyta</taxon>
        <taxon>Embryophyta</taxon>
        <taxon>Tracheophyta</taxon>
        <taxon>Spermatophyta</taxon>
        <taxon>Magnoliopsida</taxon>
        <taxon>eudicotyledons</taxon>
        <taxon>Gunneridae</taxon>
        <taxon>Pentapetalae</taxon>
        <taxon>rosids</taxon>
        <taxon>fabids</taxon>
        <taxon>Fagales</taxon>
        <taxon>Fagaceae</taxon>
        <taxon>Fagus</taxon>
    </lineage>
</organism>
<dbReference type="PROSITE" id="PS50994">
    <property type="entry name" value="INTEGRASE"/>
    <property type="match status" value="1"/>
</dbReference>
<dbReference type="PANTHER" id="PTHR42648:SF28">
    <property type="entry name" value="TRANSPOSON-ENCODED PROTEIN WITH RIBONUCLEASE H-LIKE AND RETROVIRUS ZINC FINGER-LIKE DOMAINS"/>
    <property type="match status" value="1"/>
</dbReference>
<dbReference type="PANTHER" id="PTHR42648">
    <property type="entry name" value="TRANSPOSASE, PUTATIVE-RELATED"/>
    <property type="match status" value="1"/>
</dbReference>
<dbReference type="InterPro" id="IPR001584">
    <property type="entry name" value="Integrase_cat-core"/>
</dbReference>
<dbReference type="SUPFAM" id="SSF53098">
    <property type="entry name" value="Ribonuclease H-like"/>
    <property type="match status" value="1"/>
</dbReference>
<dbReference type="GO" id="GO:0003676">
    <property type="term" value="F:nucleic acid binding"/>
    <property type="evidence" value="ECO:0007669"/>
    <property type="project" value="InterPro"/>
</dbReference>
<protein>
    <recommendedName>
        <fullName evidence="1">Integrase catalytic domain-containing protein</fullName>
    </recommendedName>
</protein>
<dbReference type="AlphaFoldDB" id="A0A2N9HCU7"/>
<evidence type="ECO:0000259" key="1">
    <source>
        <dbReference type="PROSITE" id="PS50994"/>
    </source>
</evidence>
<dbReference type="InterPro" id="IPR036397">
    <property type="entry name" value="RNaseH_sf"/>
</dbReference>
<dbReference type="EMBL" id="OIVN01003201">
    <property type="protein sequence ID" value="SPD09471.1"/>
    <property type="molecule type" value="Genomic_DNA"/>
</dbReference>
<dbReference type="GO" id="GO:0015074">
    <property type="term" value="P:DNA integration"/>
    <property type="evidence" value="ECO:0007669"/>
    <property type="project" value="InterPro"/>
</dbReference>
<gene>
    <name evidence="2" type="ORF">FSB_LOCUS37353</name>
</gene>
<dbReference type="InterPro" id="IPR012337">
    <property type="entry name" value="RNaseH-like_sf"/>
</dbReference>
<evidence type="ECO:0000313" key="2">
    <source>
        <dbReference type="EMBL" id="SPD09471.1"/>
    </source>
</evidence>
<name>A0A2N9HCU7_FAGSY</name>
<accession>A0A2N9HCU7</accession>
<proteinExistence type="predicted"/>
<dbReference type="InterPro" id="IPR039537">
    <property type="entry name" value="Retrotran_Ty1/copia-like"/>
</dbReference>
<feature type="domain" description="Integrase catalytic" evidence="1">
    <location>
        <begin position="1"/>
        <end position="97"/>
    </location>
</feature>